<dbReference type="InterPro" id="IPR036291">
    <property type="entry name" value="NAD(P)-bd_dom_sf"/>
</dbReference>
<dbReference type="OrthoDB" id="335726at2"/>
<dbReference type="EMBL" id="NQYH01000004">
    <property type="protein sequence ID" value="RIY41282.1"/>
    <property type="molecule type" value="Genomic_DNA"/>
</dbReference>
<dbReference type="SUPFAM" id="SSF51735">
    <property type="entry name" value="NAD(P)-binding Rossmann-fold domains"/>
    <property type="match status" value="1"/>
</dbReference>
<evidence type="ECO:0000313" key="3">
    <source>
        <dbReference type="EMBL" id="RII83093.1"/>
    </source>
</evidence>
<keyword evidence="6" id="KW-1185">Reference proteome</keyword>
<dbReference type="Gene3D" id="3.40.50.720">
    <property type="entry name" value="NAD(P)-binding Rossmann-like Domain"/>
    <property type="match status" value="1"/>
</dbReference>
<accession>A0A3A1YST6</accession>
<sequence>MPMNPPMRNWKGRVVWVVGASSGIGHAVAHDLAQQGAKVVVSARNAQALDTFVEKHPGALAVPLDVTDVRTFEQAMARITQELGELEVVLYCAGYFKAMRAQDYDLDTMLRHEQVNYVGALNMLHAVLPPMQAQGAGHISFVSSVAGFTGLPQSLAYGPTKAALTHLAEVLYQDLKPAGIHVSVVHPGFVETPLTAQNPFPMPAMQTPEQAATAILKGWSRGCFEIHFPRRFTLVLKFLRLLPYRLYFALVRRGTGL</sequence>
<comment type="similarity">
    <text evidence="1">Belongs to the short-chain dehydrogenases/reductases (SDR) family.</text>
</comment>
<reference evidence="5 6" key="1">
    <citation type="submission" date="2017-08" db="EMBL/GenBank/DDBJ databases">
        <title>Pusillimonas indicus sp. nov., a member of the family Alcaligenaceae isolated from surface seawater.</title>
        <authorList>
            <person name="Li J."/>
        </authorList>
    </citation>
    <scope>NUCLEOTIDE SEQUENCE [LARGE SCALE GENOMIC DNA]</scope>
    <source>
        <strain evidence="3 6">17-4A</strain>
        <strain evidence="4 5">L52-1-41</strain>
    </source>
</reference>
<dbReference type="Proteomes" id="UP000266206">
    <property type="component" value="Unassembled WGS sequence"/>
</dbReference>
<keyword evidence="2" id="KW-0560">Oxidoreductase</keyword>
<dbReference type="AlphaFoldDB" id="A0A3A1YST6"/>
<dbReference type="RefSeq" id="WP_114419446.1">
    <property type="nucleotide sequence ID" value="NZ_CP170494.1"/>
</dbReference>
<dbReference type="GO" id="GO:0016020">
    <property type="term" value="C:membrane"/>
    <property type="evidence" value="ECO:0007669"/>
    <property type="project" value="TreeGrafter"/>
</dbReference>
<dbReference type="GO" id="GO:0016491">
    <property type="term" value="F:oxidoreductase activity"/>
    <property type="evidence" value="ECO:0007669"/>
    <property type="project" value="UniProtKB-KW"/>
</dbReference>
<dbReference type="InterPro" id="IPR002347">
    <property type="entry name" value="SDR_fam"/>
</dbReference>
<protein>
    <submittedName>
        <fullName evidence="4">Short-chain dehydrogenase</fullName>
    </submittedName>
</protein>
<dbReference type="Proteomes" id="UP000266483">
    <property type="component" value="Unassembled WGS sequence"/>
</dbReference>
<dbReference type="PANTHER" id="PTHR44196:SF1">
    <property type="entry name" value="DEHYDROGENASE_REDUCTASE SDR FAMILY MEMBER 7B"/>
    <property type="match status" value="1"/>
</dbReference>
<name>A0A3A1YST6_9BURK</name>
<dbReference type="PRINTS" id="PR00081">
    <property type="entry name" value="GDHRDH"/>
</dbReference>
<dbReference type="PANTHER" id="PTHR44196">
    <property type="entry name" value="DEHYDROGENASE/REDUCTASE SDR FAMILY MEMBER 7B"/>
    <property type="match status" value="1"/>
</dbReference>
<evidence type="ECO:0000256" key="2">
    <source>
        <dbReference type="ARBA" id="ARBA00023002"/>
    </source>
</evidence>
<organism evidence="4 5">
    <name type="scientific">Neopusillimonas maritima</name>
    <dbReference type="NCBI Taxonomy" id="2026239"/>
    <lineage>
        <taxon>Bacteria</taxon>
        <taxon>Pseudomonadati</taxon>
        <taxon>Pseudomonadota</taxon>
        <taxon>Betaproteobacteria</taxon>
        <taxon>Burkholderiales</taxon>
        <taxon>Alcaligenaceae</taxon>
        <taxon>Neopusillimonas</taxon>
    </lineage>
</organism>
<evidence type="ECO:0000313" key="4">
    <source>
        <dbReference type="EMBL" id="RIY41282.1"/>
    </source>
</evidence>
<evidence type="ECO:0000256" key="1">
    <source>
        <dbReference type="ARBA" id="ARBA00006484"/>
    </source>
</evidence>
<gene>
    <name evidence="3" type="ORF">CJO09_05625</name>
    <name evidence="4" type="ORF">CJP73_07060</name>
</gene>
<proteinExistence type="inferred from homology"/>
<dbReference type="Pfam" id="PF00106">
    <property type="entry name" value="adh_short"/>
    <property type="match status" value="1"/>
</dbReference>
<evidence type="ECO:0000313" key="6">
    <source>
        <dbReference type="Proteomes" id="UP000266483"/>
    </source>
</evidence>
<evidence type="ECO:0000313" key="5">
    <source>
        <dbReference type="Proteomes" id="UP000266206"/>
    </source>
</evidence>
<comment type="caution">
    <text evidence="4">The sequence shown here is derived from an EMBL/GenBank/DDBJ whole genome shotgun (WGS) entry which is preliminary data.</text>
</comment>
<dbReference type="EMBL" id="NQOU01000002">
    <property type="protein sequence ID" value="RII83093.1"/>
    <property type="molecule type" value="Genomic_DNA"/>
</dbReference>